<name>A0A8H9LJK1_KITAU</name>
<reference evidence="2" key="2">
    <citation type="submission" date="2020-09" db="EMBL/GenBank/DDBJ databases">
        <authorList>
            <person name="Sun Q."/>
            <person name="Ohkuma M."/>
        </authorList>
    </citation>
    <scope>NUCLEOTIDE SEQUENCE</scope>
    <source>
        <strain evidence="2">JCM 4434</strain>
    </source>
</reference>
<dbReference type="RefSeq" id="WP_078938784.1">
    <property type="nucleotide sequence ID" value="NZ_BMUB01000004.1"/>
</dbReference>
<dbReference type="AlphaFoldDB" id="A0A8H9LJK1"/>
<comment type="caution">
    <text evidence="2">The sequence shown here is derived from an EMBL/GenBank/DDBJ whole genome shotgun (WGS) entry which is preliminary data.</text>
</comment>
<protein>
    <recommendedName>
        <fullName evidence="4">DUF1963 domain-containing protein</fullName>
    </recommendedName>
</protein>
<sequence length="438" mass="46801">MTIDLLPGHGVRLPAPLPELRFGLSEAAVRALLDPYGALLPGGVHPAFVCGSRWALTFQLPGVTVTLSSGGGRDRENDGDSDVLENIGVSRNPNDDRPACPVGYLGIDVFGWPAHELAEALRAEGLPVPDPDHGTMRHTHLYLHRSSGRPAQPAAPGRKPRHEAPYYFDHVSLHRTAAEAAIAPQPTGTATGPHDAAFLPRRELSARPAEQPITEAVPKLGGEPCWLAEPAWPLSPDTGEPLVFIGQFPVPGEDERLAYLFLAEENGVMGGLDPESGDGVLLVQPGGRVPPFAVIGPPGTHGRTLWRRDGRHSAGGSKTDGNHADDAPTTPVEFHLDLLPLSPGADRAMDQRAAFQRYLRGEGPEVPFPDGAHVYDHLGGVPSFPTGRAGVPAPWRYLFSLSDAPDDGDPYFLNFGYGVGFGFLSPDGLEGRFSWENP</sequence>
<organism evidence="2 3">
    <name type="scientific">Kitasatospora aureofaciens</name>
    <name type="common">Streptomyces aureofaciens</name>
    <dbReference type="NCBI Taxonomy" id="1894"/>
    <lineage>
        <taxon>Bacteria</taxon>
        <taxon>Bacillati</taxon>
        <taxon>Actinomycetota</taxon>
        <taxon>Actinomycetes</taxon>
        <taxon>Kitasatosporales</taxon>
        <taxon>Streptomycetaceae</taxon>
        <taxon>Kitasatospora</taxon>
    </lineage>
</organism>
<evidence type="ECO:0000313" key="3">
    <source>
        <dbReference type="Proteomes" id="UP000610124"/>
    </source>
</evidence>
<dbReference type="Proteomes" id="UP000610124">
    <property type="component" value="Unassembled WGS sequence"/>
</dbReference>
<evidence type="ECO:0000256" key="1">
    <source>
        <dbReference type="SAM" id="MobiDB-lite"/>
    </source>
</evidence>
<evidence type="ECO:0008006" key="4">
    <source>
        <dbReference type="Google" id="ProtNLM"/>
    </source>
</evidence>
<dbReference type="GeneID" id="97490417"/>
<proteinExistence type="predicted"/>
<reference evidence="2" key="1">
    <citation type="journal article" date="2014" name="Int. J. Syst. Evol. Microbiol.">
        <title>Complete genome sequence of Corynebacterium casei LMG S-19264T (=DSM 44701T), isolated from a smear-ripened cheese.</title>
        <authorList>
            <consortium name="US DOE Joint Genome Institute (JGI-PGF)"/>
            <person name="Walter F."/>
            <person name="Albersmeier A."/>
            <person name="Kalinowski J."/>
            <person name="Ruckert C."/>
        </authorList>
    </citation>
    <scope>NUCLEOTIDE SEQUENCE</scope>
    <source>
        <strain evidence="2">JCM 4434</strain>
    </source>
</reference>
<feature type="region of interest" description="Disordered" evidence="1">
    <location>
        <begin position="292"/>
        <end position="328"/>
    </location>
</feature>
<gene>
    <name evidence="2" type="ORF">GCM10010502_21310</name>
</gene>
<evidence type="ECO:0000313" key="2">
    <source>
        <dbReference type="EMBL" id="GGU69770.1"/>
    </source>
</evidence>
<dbReference type="EMBL" id="BMUB01000004">
    <property type="protein sequence ID" value="GGU69770.1"/>
    <property type="molecule type" value="Genomic_DNA"/>
</dbReference>
<feature type="region of interest" description="Disordered" evidence="1">
    <location>
        <begin position="66"/>
        <end position="95"/>
    </location>
</feature>
<accession>A0A8H9LJK1</accession>